<dbReference type="AlphaFoldDB" id="A0A6B3RK10"/>
<dbReference type="PANTHER" id="PTHR41260">
    <property type="entry name" value="PROTEIN ECSC"/>
    <property type="match status" value="1"/>
</dbReference>
<evidence type="ECO:0000313" key="2">
    <source>
        <dbReference type="Proteomes" id="UP000481421"/>
    </source>
</evidence>
<sequence length="258" mass="26759">MDPISPDHPLVVPPGDALPEIRDLAARHRRANGPVISLVNRLGGRLEKQLALMPEVYRAQIERVVAQALSAAMAVAGQAERLPDSGPRGPLFAAMAAGAAGGAGGVPTALAELPVTVTVILHAIRQAARAEGFDPDDPAIRAECIRVFGAGSPLDEDDGINTSFFSARLTLTGPAVHKVIASVAPKLAGALGQKLAAQAVPVIGAVTGAALNAAFLTYYTEVARVRFSLLRLSQIHGAEQVLAEFRTAVEAPRLRAGT</sequence>
<accession>A0A6B3RK10</accession>
<reference evidence="1 2" key="1">
    <citation type="submission" date="2020-02" db="EMBL/GenBank/DDBJ databases">
        <title>Rhodobacter algicola sp. nov., isolated from microalga culture.</title>
        <authorList>
            <person name="Park C.-Y."/>
        </authorList>
    </citation>
    <scope>NUCLEOTIDE SEQUENCE [LARGE SCALE GENOMIC DNA]</scope>
    <source>
        <strain evidence="1 2">ETT8</strain>
    </source>
</reference>
<evidence type="ECO:0000313" key="1">
    <source>
        <dbReference type="EMBL" id="NEX45556.1"/>
    </source>
</evidence>
<protein>
    <submittedName>
        <fullName evidence="1">EcsC family protein</fullName>
    </submittedName>
</protein>
<proteinExistence type="predicted"/>
<dbReference type="EMBL" id="JAAIKE010000001">
    <property type="protein sequence ID" value="NEX45556.1"/>
    <property type="molecule type" value="Genomic_DNA"/>
</dbReference>
<name>A0A6B3RK10_9RHOB</name>
<gene>
    <name evidence="1" type="ORF">G3572_05020</name>
</gene>
<dbReference type="InterPro" id="IPR024787">
    <property type="entry name" value="EcsC"/>
</dbReference>
<dbReference type="Proteomes" id="UP000481421">
    <property type="component" value="Unassembled WGS sequence"/>
</dbReference>
<keyword evidence="2" id="KW-1185">Reference proteome</keyword>
<dbReference type="RefSeq" id="WP_164609535.1">
    <property type="nucleotide sequence ID" value="NZ_JAAIKE010000001.1"/>
</dbReference>
<dbReference type="Pfam" id="PF12787">
    <property type="entry name" value="EcsC"/>
    <property type="match status" value="1"/>
</dbReference>
<comment type="caution">
    <text evidence="1">The sequence shown here is derived from an EMBL/GenBank/DDBJ whole genome shotgun (WGS) entry which is preliminary data.</text>
</comment>
<dbReference type="PANTHER" id="PTHR41260:SF1">
    <property type="entry name" value="PROTEIN ECSC"/>
    <property type="match status" value="1"/>
</dbReference>
<organism evidence="1 2">
    <name type="scientific">Pseudotabrizicola algicola</name>
    <dbReference type="NCBI Taxonomy" id="2709381"/>
    <lineage>
        <taxon>Bacteria</taxon>
        <taxon>Pseudomonadati</taxon>
        <taxon>Pseudomonadota</taxon>
        <taxon>Alphaproteobacteria</taxon>
        <taxon>Rhodobacterales</taxon>
        <taxon>Paracoccaceae</taxon>
        <taxon>Pseudotabrizicola</taxon>
    </lineage>
</organism>